<dbReference type="AlphaFoldDB" id="A0A9N9IA32"/>
<keyword evidence="2" id="KW-1185">Reference proteome</keyword>
<dbReference type="EMBL" id="CAJVQA010013986">
    <property type="protein sequence ID" value="CAG8728174.1"/>
    <property type="molecule type" value="Genomic_DNA"/>
</dbReference>
<dbReference type="Proteomes" id="UP000789759">
    <property type="component" value="Unassembled WGS sequence"/>
</dbReference>
<comment type="caution">
    <text evidence="1">The sequence shown here is derived from an EMBL/GenBank/DDBJ whole genome shotgun (WGS) entry which is preliminary data.</text>
</comment>
<name>A0A9N9IA32_9GLOM</name>
<gene>
    <name evidence="1" type="ORF">CPELLU_LOCUS13314</name>
</gene>
<proteinExistence type="predicted"/>
<evidence type="ECO:0000313" key="1">
    <source>
        <dbReference type="EMBL" id="CAG8728174.1"/>
    </source>
</evidence>
<reference evidence="1" key="1">
    <citation type="submission" date="2021-06" db="EMBL/GenBank/DDBJ databases">
        <authorList>
            <person name="Kallberg Y."/>
            <person name="Tangrot J."/>
            <person name="Rosling A."/>
        </authorList>
    </citation>
    <scope>NUCLEOTIDE SEQUENCE</scope>
    <source>
        <strain evidence="1">FL966</strain>
    </source>
</reference>
<evidence type="ECO:0000313" key="2">
    <source>
        <dbReference type="Proteomes" id="UP000789759"/>
    </source>
</evidence>
<organism evidence="1 2">
    <name type="scientific">Cetraspora pellucida</name>
    <dbReference type="NCBI Taxonomy" id="1433469"/>
    <lineage>
        <taxon>Eukaryota</taxon>
        <taxon>Fungi</taxon>
        <taxon>Fungi incertae sedis</taxon>
        <taxon>Mucoromycota</taxon>
        <taxon>Glomeromycotina</taxon>
        <taxon>Glomeromycetes</taxon>
        <taxon>Diversisporales</taxon>
        <taxon>Gigasporaceae</taxon>
        <taxon>Cetraspora</taxon>
    </lineage>
</organism>
<sequence length="271" mass="30477">MINNIARKQTYISKLLEEKLALQLIYQRCKAEGNDIPDFLVKLRLYLQNQDVNPADNAGGSPTGREVAIGYLRGSNLLNNTGQANIVAVNECTAIQIGANRINKQAVAQKAQAPALQIVEPVKQQRSPSSSLQSEKSFKNYYVAEYLKELDLLNNNDLDSTYSKIDKPFDFAIKSNSKHITNLLEWYTDVPVIMKDKEGKTVMVIGNFVYIDNGKPEPMLFLSMSNIQKLQGVSEPNKNQFCIKLHEKTYVISTYSKAPVAKQLSKEEQNQ</sequence>
<feature type="non-terminal residue" evidence="1">
    <location>
        <position position="271"/>
    </location>
</feature>
<accession>A0A9N9IA32</accession>
<protein>
    <submittedName>
        <fullName evidence="1">1798_t:CDS:1</fullName>
    </submittedName>
</protein>